<name>W9YNI1_9EURO</name>
<comment type="caution">
    <text evidence="6">The sequence shown here is derived from an EMBL/GenBank/DDBJ whole genome shotgun (WGS) entry which is preliminary data.</text>
</comment>
<gene>
    <name evidence="6" type="ORF">A1O1_02863</name>
</gene>
<comment type="similarity">
    <text evidence="1">Belongs to the metallo-beta-lactamase superfamily.</text>
</comment>
<dbReference type="RefSeq" id="XP_007721961.1">
    <property type="nucleotide sequence ID" value="XM_007723771.1"/>
</dbReference>
<keyword evidence="2" id="KW-0479">Metal-binding</keyword>
<accession>W9YNI1</accession>
<evidence type="ECO:0000313" key="6">
    <source>
        <dbReference type="EMBL" id="EXJ94467.1"/>
    </source>
</evidence>
<keyword evidence="4" id="KW-0862">Zinc</keyword>
<dbReference type="Proteomes" id="UP000019484">
    <property type="component" value="Unassembled WGS sequence"/>
</dbReference>
<reference evidence="6 7" key="1">
    <citation type="submission" date="2013-03" db="EMBL/GenBank/DDBJ databases">
        <title>The Genome Sequence of Capronia coronata CBS 617.96.</title>
        <authorList>
            <consortium name="The Broad Institute Genomics Platform"/>
            <person name="Cuomo C."/>
            <person name="de Hoog S."/>
            <person name="Gorbushina A."/>
            <person name="Walker B."/>
            <person name="Young S.K."/>
            <person name="Zeng Q."/>
            <person name="Gargeya S."/>
            <person name="Fitzgerald M."/>
            <person name="Haas B."/>
            <person name="Abouelleil A."/>
            <person name="Allen A.W."/>
            <person name="Alvarado L."/>
            <person name="Arachchi H.M."/>
            <person name="Berlin A.M."/>
            <person name="Chapman S.B."/>
            <person name="Gainer-Dewar J."/>
            <person name="Goldberg J."/>
            <person name="Griggs A."/>
            <person name="Gujja S."/>
            <person name="Hansen M."/>
            <person name="Howarth C."/>
            <person name="Imamovic A."/>
            <person name="Ireland A."/>
            <person name="Larimer J."/>
            <person name="McCowan C."/>
            <person name="Murphy C."/>
            <person name="Pearson M."/>
            <person name="Poon T.W."/>
            <person name="Priest M."/>
            <person name="Roberts A."/>
            <person name="Saif S."/>
            <person name="Shea T."/>
            <person name="Sisk P."/>
            <person name="Sykes S."/>
            <person name="Wortman J."/>
            <person name="Nusbaum C."/>
            <person name="Birren B."/>
        </authorList>
    </citation>
    <scope>NUCLEOTIDE SEQUENCE [LARGE SCALE GENOMIC DNA]</scope>
    <source>
        <strain evidence="6 7">CBS 617.96</strain>
    </source>
</reference>
<protein>
    <recommendedName>
        <fullName evidence="5">Metallo-beta-lactamase domain-containing protein</fullName>
    </recommendedName>
</protein>
<dbReference type="InterPro" id="IPR051013">
    <property type="entry name" value="MBL_superfamily_lactonases"/>
</dbReference>
<keyword evidence="3" id="KW-0378">Hydrolase</keyword>
<dbReference type="EMBL" id="AMWN01000002">
    <property type="protein sequence ID" value="EXJ94467.1"/>
    <property type="molecule type" value="Genomic_DNA"/>
</dbReference>
<proteinExistence type="inferred from homology"/>
<dbReference type="SUPFAM" id="SSF56281">
    <property type="entry name" value="Metallo-hydrolase/oxidoreductase"/>
    <property type="match status" value="1"/>
</dbReference>
<dbReference type="OrthoDB" id="10250730at2759"/>
<feature type="domain" description="Metallo-beta-lactamase" evidence="5">
    <location>
        <begin position="52"/>
        <end position="142"/>
    </location>
</feature>
<evidence type="ECO:0000256" key="2">
    <source>
        <dbReference type="ARBA" id="ARBA00022723"/>
    </source>
</evidence>
<evidence type="ECO:0000256" key="1">
    <source>
        <dbReference type="ARBA" id="ARBA00007749"/>
    </source>
</evidence>
<organism evidence="6 7">
    <name type="scientific">Capronia coronata CBS 617.96</name>
    <dbReference type="NCBI Taxonomy" id="1182541"/>
    <lineage>
        <taxon>Eukaryota</taxon>
        <taxon>Fungi</taxon>
        <taxon>Dikarya</taxon>
        <taxon>Ascomycota</taxon>
        <taxon>Pezizomycotina</taxon>
        <taxon>Eurotiomycetes</taxon>
        <taxon>Chaetothyriomycetidae</taxon>
        <taxon>Chaetothyriales</taxon>
        <taxon>Herpotrichiellaceae</taxon>
        <taxon>Capronia</taxon>
    </lineage>
</organism>
<sequence>MSPIIPHNAEPLSIPASTSIVTVQAVDTTLQLYVKATNFWQPVLPGHEVYNCPAMAFLITNQTTGRQILFDAGARKDYWNYSPLVTGRFKTGVNVKGLRVGKGMEETLVDANVAVDGLESVVWSHWHFDHIGDMSKFPSSVTITVGPGFQSNLLPGYPTNPQSPLLETDYSGHELNEVSFESDLKIGKFRAHDYFGDGSFYLLDVPGHAIGHMCGLARTTPDTFILMGADACHFAGSVRPSPYVPLPENVDAQSNGLDQPYFPNPCPCSFMGVTHPRTTEHEKRTKPWYTVSEAPGSAYIDPATANESIAALQQFDASPQVFLCLAHDPALFEVLPLLNHNPQNVVNDWQVRGYKERTRWRFLNELPRDGMPGRPPIVLGFWRDDKPVGVEEAFQT</sequence>
<dbReference type="PANTHER" id="PTHR42978:SF5">
    <property type="entry name" value="METALLO-BETA-LACTAMASE DOMAIN-CONTAINING PROTEIN"/>
    <property type="match status" value="1"/>
</dbReference>
<dbReference type="PANTHER" id="PTHR42978">
    <property type="entry name" value="QUORUM-QUENCHING LACTONASE YTNP-RELATED-RELATED"/>
    <property type="match status" value="1"/>
</dbReference>
<keyword evidence="7" id="KW-1185">Reference proteome</keyword>
<evidence type="ECO:0000313" key="7">
    <source>
        <dbReference type="Proteomes" id="UP000019484"/>
    </source>
</evidence>
<dbReference type="AlphaFoldDB" id="W9YNI1"/>
<dbReference type="GO" id="GO:0016787">
    <property type="term" value="F:hydrolase activity"/>
    <property type="evidence" value="ECO:0007669"/>
    <property type="project" value="UniProtKB-KW"/>
</dbReference>
<dbReference type="Pfam" id="PF00753">
    <property type="entry name" value="Lactamase_B"/>
    <property type="match status" value="1"/>
</dbReference>
<evidence type="ECO:0000259" key="5">
    <source>
        <dbReference type="Pfam" id="PF00753"/>
    </source>
</evidence>
<dbReference type="STRING" id="1182541.W9YNI1"/>
<dbReference type="InterPro" id="IPR036866">
    <property type="entry name" value="RibonucZ/Hydroxyglut_hydro"/>
</dbReference>
<dbReference type="GeneID" id="19157760"/>
<dbReference type="CDD" id="cd07730">
    <property type="entry name" value="metallo-hydrolase-like_MBL-fold"/>
    <property type="match status" value="1"/>
</dbReference>
<dbReference type="GO" id="GO:0046872">
    <property type="term" value="F:metal ion binding"/>
    <property type="evidence" value="ECO:0007669"/>
    <property type="project" value="UniProtKB-KW"/>
</dbReference>
<dbReference type="Gene3D" id="3.60.15.10">
    <property type="entry name" value="Ribonuclease Z/Hydroxyacylglutathione hydrolase-like"/>
    <property type="match status" value="1"/>
</dbReference>
<evidence type="ECO:0000256" key="3">
    <source>
        <dbReference type="ARBA" id="ARBA00022801"/>
    </source>
</evidence>
<dbReference type="HOGENOM" id="CLU_030571_1_0_1"/>
<dbReference type="InterPro" id="IPR001279">
    <property type="entry name" value="Metallo-B-lactamas"/>
</dbReference>
<evidence type="ECO:0000256" key="4">
    <source>
        <dbReference type="ARBA" id="ARBA00022833"/>
    </source>
</evidence>
<dbReference type="eggNOG" id="ENOG502S1A6">
    <property type="taxonomic scope" value="Eukaryota"/>
</dbReference>